<name>A0A0D1LL74_9MYCO</name>
<dbReference type="STRING" id="280871.TL10_11780"/>
<dbReference type="OrthoDB" id="3210041at2"/>
<feature type="compositionally biased region" description="Basic and acidic residues" evidence="3">
    <location>
        <begin position="231"/>
        <end position="245"/>
    </location>
</feature>
<dbReference type="Proteomes" id="UP000032221">
    <property type="component" value="Unassembled WGS sequence"/>
</dbReference>
<dbReference type="InterPro" id="IPR002123">
    <property type="entry name" value="Plipid/glycerol_acylTrfase"/>
</dbReference>
<gene>
    <name evidence="5" type="ORF">TL10_11780</name>
</gene>
<dbReference type="PANTHER" id="PTHR10434:SF55">
    <property type="entry name" value="POSSIBLE ACYLTRANSFERASE"/>
    <property type="match status" value="1"/>
</dbReference>
<evidence type="ECO:0000256" key="2">
    <source>
        <dbReference type="ARBA" id="ARBA00023315"/>
    </source>
</evidence>
<keyword evidence="6" id="KW-1185">Reference proteome</keyword>
<evidence type="ECO:0000313" key="5">
    <source>
        <dbReference type="EMBL" id="KIU16736.1"/>
    </source>
</evidence>
<evidence type="ECO:0000259" key="4">
    <source>
        <dbReference type="SMART" id="SM00563"/>
    </source>
</evidence>
<comment type="caution">
    <text evidence="5">The sequence shown here is derived from an EMBL/GenBank/DDBJ whole genome shotgun (WGS) entry which is preliminary data.</text>
</comment>
<sequence>MEPVFRGIEIAAKAAVAATGTRITYQGLEHIPDTGGAVIAINHTGYVDFLPVGLAATHRKRRVRFMLKAEVQQVPMGNFLVKRAGLIPVDRSSGGDAYPVAVERLRAGELVGVYPEATISRSFELKEFKTGVARMALDAQVPIIPVIVWGVHRVWTKDHPKRLGRKKIPVLVRVGAPILAAGPVAEVMAILQQTMTDQLHTAQEEYPHPEGAYWVPRRLGGSAPTPEEAELLEKAERARREAEGR</sequence>
<dbReference type="PATRIC" id="fig|280871.6.peg.2445"/>
<dbReference type="GO" id="GO:0006654">
    <property type="term" value="P:phosphatidic acid biosynthetic process"/>
    <property type="evidence" value="ECO:0007669"/>
    <property type="project" value="TreeGrafter"/>
</dbReference>
<dbReference type="PANTHER" id="PTHR10434">
    <property type="entry name" value="1-ACYL-SN-GLYCEROL-3-PHOSPHATE ACYLTRANSFERASE"/>
    <property type="match status" value="1"/>
</dbReference>
<dbReference type="RefSeq" id="WP_043985803.1">
    <property type="nucleotide sequence ID" value="NZ_JXST01000014.1"/>
</dbReference>
<dbReference type="AlphaFoldDB" id="A0A0D1LL74"/>
<dbReference type="GO" id="GO:0005886">
    <property type="term" value="C:plasma membrane"/>
    <property type="evidence" value="ECO:0007669"/>
    <property type="project" value="TreeGrafter"/>
</dbReference>
<feature type="domain" description="Phospholipid/glycerol acyltransferase" evidence="4">
    <location>
        <begin position="37"/>
        <end position="151"/>
    </location>
</feature>
<dbReference type="SUPFAM" id="SSF69593">
    <property type="entry name" value="Glycerol-3-phosphate (1)-acyltransferase"/>
    <property type="match status" value="1"/>
</dbReference>
<evidence type="ECO:0000256" key="1">
    <source>
        <dbReference type="ARBA" id="ARBA00022679"/>
    </source>
</evidence>
<dbReference type="CDD" id="cd07989">
    <property type="entry name" value="LPLAT_AGPAT-like"/>
    <property type="match status" value="1"/>
</dbReference>
<reference evidence="5 6" key="1">
    <citation type="submission" date="2015-01" db="EMBL/GenBank/DDBJ databases">
        <title>Genome sequence of Mycobacterium llatzerense and Mycobacterium immunogenum recovered from brain abscess.</title>
        <authorList>
            <person name="Greninger A.L."/>
            <person name="Langelier C."/>
            <person name="Cunningham G."/>
            <person name="Chiu C.Y."/>
            <person name="Miller S."/>
        </authorList>
    </citation>
    <scope>NUCLEOTIDE SEQUENCE [LARGE SCALE GENOMIC DNA]</scope>
    <source>
        <strain evidence="5 6">CLUC14</strain>
    </source>
</reference>
<organism evidence="5 6">
    <name type="scientific">Mycolicibacterium llatzerense</name>
    <dbReference type="NCBI Taxonomy" id="280871"/>
    <lineage>
        <taxon>Bacteria</taxon>
        <taxon>Bacillati</taxon>
        <taxon>Actinomycetota</taxon>
        <taxon>Actinomycetes</taxon>
        <taxon>Mycobacteriales</taxon>
        <taxon>Mycobacteriaceae</taxon>
        <taxon>Mycolicibacterium</taxon>
    </lineage>
</organism>
<dbReference type="EMBL" id="JXST01000014">
    <property type="protein sequence ID" value="KIU16736.1"/>
    <property type="molecule type" value="Genomic_DNA"/>
</dbReference>
<dbReference type="SMART" id="SM00563">
    <property type="entry name" value="PlsC"/>
    <property type="match status" value="1"/>
</dbReference>
<accession>A0A0D1LL74</accession>
<keyword evidence="2 5" id="KW-0012">Acyltransferase</keyword>
<dbReference type="GO" id="GO:0003841">
    <property type="term" value="F:1-acylglycerol-3-phosphate O-acyltransferase activity"/>
    <property type="evidence" value="ECO:0007669"/>
    <property type="project" value="TreeGrafter"/>
</dbReference>
<keyword evidence="1 5" id="KW-0808">Transferase</keyword>
<dbReference type="Pfam" id="PF01553">
    <property type="entry name" value="Acyltransferase"/>
    <property type="match status" value="1"/>
</dbReference>
<feature type="region of interest" description="Disordered" evidence="3">
    <location>
        <begin position="217"/>
        <end position="245"/>
    </location>
</feature>
<evidence type="ECO:0000256" key="3">
    <source>
        <dbReference type="SAM" id="MobiDB-lite"/>
    </source>
</evidence>
<protein>
    <submittedName>
        <fullName evidence="5">Acyltransferase</fullName>
    </submittedName>
</protein>
<evidence type="ECO:0000313" key="6">
    <source>
        <dbReference type="Proteomes" id="UP000032221"/>
    </source>
</evidence>
<proteinExistence type="predicted"/>